<evidence type="ECO:0000256" key="1">
    <source>
        <dbReference type="SAM" id="Phobius"/>
    </source>
</evidence>
<sequence length="183" mass="20951">MKQEEAKVLWRNLEETERETRLRLALLGGWILVLWGGIWAMGSLLTVWSPGMAERFWTVASPLGGLLSFYLGFRQGVSVRTPLGLQTFYFWSLLTLFFLLHWIFLLPPKDLEGESFLISLVAFAYAYVGTLWQIPGITWAGLGLFALDLLLFRLFPEHFHLGMGLVGLLGLAYGGRLLWRWTR</sequence>
<dbReference type="EMBL" id="LHCI01000106">
    <property type="protein sequence ID" value="KOX89301.1"/>
    <property type="molecule type" value="Genomic_DNA"/>
</dbReference>
<protein>
    <submittedName>
        <fullName evidence="2">Uncharacterized protein</fullName>
    </submittedName>
</protein>
<keyword evidence="1" id="KW-0812">Transmembrane</keyword>
<dbReference type="AlphaFoldDB" id="A0A0M9AEX8"/>
<dbReference type="Proteomes" id="UP000037685">
    <property type="component" value="Unassembled WGS sequence"/>
</dbReference>
<feature type="transmembrane region" description="Helical" evidence="1">
    <location>
        <begin position="21"/>
        <end position="44"/>
    </location>
</feature>
<gene>
    <name evidence="2" type="ORF">BVI061214_00459</name>
</gene>
<feature type="transmembrane region" description="Helical" evidence="1">
    <location>
        <begin position="85"/>
        <end position="104"/>
    </location>
</feature>
<organism evidence="2 3">
    <name type="scientific">Thermus aquaticus</name>
    <dbReference type="NCBI Taxonomy" id="271"/>
    <lineage>
        <taxon>Bacteria</taxon>
        <taxon>Thermotogati</taxon>
        <taxon>Deinococcota</taxon>
        <taxon>Deinococci</taxon>
        <taxon>Thermales</taxon>
        <taxon>Thermaceae</taxon>
        <taxon>Thermus</taxon>
    </lineage>
</organism>
<comment type="caution">
    <text evidence="2">The sequence shown here is derived from an EMBL/GenBank/DDBJ whole genome shotgun (WGS) entry which is preliminary data.</text>
</comment>
<proteinExistence type="predicted"/>
<feature type="transmembrane region" description="Helical" evidence="1">
    <location>
        <begin position="161"/>
        <end position="179"/>
    </location>
</feature>
<keyword evidence="1" id="KW-0472">Membrane</keyword>
<accession>A0A0M9AEX8</accession>
<evidence type="ECO:0000313" key="2">
    <source>
        <dbReference type="EMBL" id="KOX89301.1"/>
    </source>
</evidence>
<dbReference type="RefSeq" id="WP_053767164.1">
    <property type="nucleotide sequence ID" value="NZ_LHCI01000106.1"/>
</dbReference>
<name>A0A0M9AEX8_THEAQ</name>
<evidence type="ECO:0000313" key="3">
    <source>
        <dbReference type="Proteomes" id="UP000037685"/>
    </source>
</evidence>
<dbReference type="PATRIC" id="fig|271.14.peg.548"/>
<feature type="transmembrane region" description="Helical" evidence="1">
    <location>
        <begin position="116"/>
        <end position="132"/>
    </location>
</feature>
<keyword evidence="1" id="KW-1133">Transmembrane helix</keyword>
<reference evidence="2 3" key="1">
    <citation type="submission" date="2015-07" db="EMBL/GenBank/DDBJ databases">
        <authorList>
            <person name="Noorani M."/>
        </authorList>
    </citation>
    <scope>NUCLEOTIDE SEQUENCE [LARGE SCALE GENOMIC DNA]</scope>
    <source>
        <strain evidence="3">ATCC 25104 / DSM 625 / JCM 10724 / NBRC 103206 / NCIMB 11243 / YT-1</strain>
    </source>
</reference>